<organism evidence="1 2">
    <name type="scientific">Xanthomonas euroxanthea</name>
    <dbReference type="NCBI Taxonomy" id="2259622"/>
    <lineage>
        <taxon>Bacteria</taxon>
        <taxon>Pseudomonadati</taxon>
        <taxon>Pseudomonadota</taxon>
        <taxon>Gammaproteobacteria</taxon>
        <taxon>Lysobacterales</taxon>
        <taxon>Lysobacteraceae</taxon>
        <taxon>Xanthomonas</taxon>
    </lineage>
</organism>
<dbReference type="AlphaFoldDB" id="A0AA46HB76"/>
<accession>A0AA46HB76</accession>
<dbReference type="Proteomes" id="UP000254168">
    <property type="component" value="Unassembled WGS sequence"/>
</dbReference>
<proteinExistence type="predicted"/>
<gene>
    <name evidence="1" type="ORF">CPBF424_28070</name>
</gene>
<sequence>MSTARVIGSVGARLSAMALPGKPCRARVRSYGWLQRSRLPFAQRQIGFVGARPSAMALPGQPGRARVRSYGWLQRSRPPFAQRPIVL</sequence>
<evidence type="ECO:0000313" key="1">
    <source>
        <dbReference type="EMBL" id="SUZ28977.1"/>
    </source>
</evidence>
<dbReference type="EMBL" id="UIHB01000005">
    <property type="protein sequence ID" value="SUZ28977.1"/>
    <property type="molecule type" value="Genomic_DNA"/>
</dbReference>
<protein>
    <submittedName>
        <fullName evidence="1">Uncharacterized protein</fullName>
    </submittedName>
</protein>
<name>A0AA46HB76_9XANT</name>
<comment type="caution">
    <text evidence="1">The sequence shown here is derived from an EMBL/GenBank/DDBJ whole genome shotgun (WGS) entry which is preliminary data.</text>
</comment>
<keyword evidence="2" id="KW-1185">Reference proteome</keyword>
<evidence type="ECO:0000313" key="2">
    <source>
        <dbReference type="Proteomes" id="UP000254168"/>
    </source>
</evidence>
<reference evidence="1 2" key="1">
    <citation type="submission" date="2018-06" db="EMBL/GenBank/DDBJ databases">
        <authorList>
            <person name="Pothier F. J."/>
        </authorList>
    </citation>
    <scope>NUCLEOTIDE SEQUENCE [LARGE SCALE GENOMIC DNA]</scope>
    <source>
        <strain evidence="1 2">CPBF 424</strain>
    </source>
</reference>